<keyword evidence="12 20" id="KW-0460">Magnesium</keyword>
<dbReference type="Proteomes" id="UP000509429">
    <property type="component" value="Chromosome"/>
</dbReference>
<evidence type="ECO:0000256" key="8">
    <source>
        <dbReference type="ARBA" id="ARBA00022598"/>
    </source>
</evidence>
<comment type="cofactor">
    <cofactor evidence="20">
        <name>Mg(2+)</name>
        <dbReference type="ChEBI" id="CHEBI:18420"/>
    </cofactor>
    <cofactor evidence="20">
        <name>Mn(2+)</name>
        <dbReference type="ChEBI" id="CHEBI:29035"/>
    </cofactor>
    <text evidence="20">Binds 2 magnesium or manganese ions per subunit.</text>
</comment>
<feature type="active site" evidence="19">
    <location>
        <position position="269"/>
    </location>
</feature>
<dbReference type="InterPro" id="IPR016185">
    <property type="entry name" value="PreATP-grasp_dom_sf"/>
</dbReference>
<evidence type="ECO:0000256" key="2">
    <source>
        <dbReference type="ARBA" id="ARBA00003921"/>
    </source>
</evidence>
<evidence type="ECO:0000256" key="9">
    <source>
        <dbReference type="ARBA" id="ARBA00022723"/>
    </source>
</evidence>
<dbReference type="AlphaFoldDB" id="A0A6N0HMZ4"/>
<dbReference type="GO" id="GO:0005829">
    <property type="term" value="C:cytosol"/>
    <property type="evidence" value="ECO:0007669"/>
    <property type="project" value="TreeGrafter"/>
</dbReference>
<feature type="binding site" evidence="20">
    <location>
        <position position="260"/>
    </location>
    <ligand>
        <name>Mg(2+)</name>
        <dbReference type="ChEBI" id="CHEBI:18420"/>
        <label>2</label>
    </ligand>
</feature>
<dbReference type="EC" id="6.3.2.4" evidence="6 18"/>
<evidence type="ECO:0000313" key="23">
    <source>
        <dbReference type="EMBL" id="QKQ23690.1"/>
    </source>
</evidence>
<evidence type="ECO:0000313" key="24">
    <source>
        <dbReference type="Proteomes" id="UP000509429"/>
    </source>
</evidence>
<keyword evidence="24" id="KW-1185">Reference proteome</keyword>
<keyword evidence="16 18" id="KW-0961">Cell wall biogenesis/degradation</keyword>
<evidence type="ECO:0000256" key="14">
    <source>
        <dbReference type="ARBA" id="ARBA00022984"/>
    </source>
</evidence>
<sequence>MIAVLVGGNSAERVVSLKSGGAVYQALISQNIDCFKFDWHGDNLSKLWQQEFDQAFIVLHGRGGEDGYIQKQLENRGIRYTGSGSNASHNGMDKARTKMIWKQHNLTLAPSIVASINQSIEPIDFPLPWAVKPTLEGSSIGISKVDNQTQLDEALTLAWQYNPHALVEQWIEGDEYTVAILGNKALPVVKIMADQGFYDFESKYHLNKTQYLCPCGLSPSQEQALQAIAFEAFFAINAKGWGRVDFIINQHNKPYLLEINTVPGMTSRSLVPMAAKAMGISFDQLVIAIINEI</sequence>
<dbReference type="GO" id="GO:0008716">
    <property type="term" value="F:D-alanine-D-alanine ligase activity"/>
    <property type="evidence" value="ECO:0007669"/>
    <property type="project" value="UniProtKB-UniRule"/>
</dbReference>
<dbReference type="PANTHER" id="PTHR23132">
    <property type="entry name" value="D-ALANINE--D-ALANINE LIGASE"/>
    <property type="match status" value="1"/>
</dbReference>
<evidence type="ECO:0000256" key="10">
    <source>
        <dbReference type="ARBA" id="ARBA00022741"/>
    </source>
</evidence>
<dbReference type="GO" id="GO:0046872">
    <property type="term" value="F:metal ion binding"/>
    <property type="evidence" value="ECO:0007669"/>
    <property type="project" value="UniProtKB-KW"/>
</dbReference>
<dbReference type="InterPro" id="IPR011761">
    <property type="entry name" value="ATP-grasp"/>
</dbReference>
<dbReference type="FunFam" id="3.30.470.20:FF:000008">
    <property type="entry name" value="D-alanine--D-alanine ligase"/>
    <property type="match status" value="1"/>
</dbReference>
<evidence type="ECO:0000256" key="11">
    <source>
        <dbReference type="ARBA" id="ARBA00022840"/>
    </source>
</evidence>
<dbReference type="Gene3D" id="3.30.470.20">
    <property type="entry name" value="ATP-grasp fold, B domain"/>
    <property type="match status" value="1"/>
</dbReference>
<dbReference type="GO" id="GO:0009252">
    <property type="term" value="P:peptidoglycan biosynthetic process"/>
    <property type="evidence" value="ECO:0007669"/>
    <property type="project" value="UniProtKB-UniRule"/>
</dbReference>
<evidence type="ECO:0000256" key="13">
    <source>
        <dbReference type="ARBA" id="ARBA00022960"/>
    </source>
</evidence>
<dbReference type="Pfam" id="PF01820">
    <property type="entry name" value="Dala_Dala_lig_N"/>
    <property type="match status" value="1"/>
</dbReference>
<accession>A0A6N0HMZ4</accession>
<dbReference type="PIRSF" id="PIRSF039102">
    <property type="entry name" value="Ddl/VanB"/>
    <property type="match status" value="1"/>
</dbReference>
<dbReference type="NCBIfam" id="TIGR01205">
    <property type="entry name" value="D_ala_D_alaTIGR"/>
    <property type="match status" value="1"/>
</dbReference>
<evidence type="ECO:0000256" key="12">
    <source>
        <dbReference type="ARBA" id="ARBA00022842"/>
    </source>
</evidence>
<evidence type="ECO:0000256" key="16">
    <source>
        <dbReference type="ARBA" id="ARBA00023316"/>
    </source>
</evidence>
<dbReference type="Gene3D" id="3.30.1490.20">
    <property type="entry name" value="ATP-grasp fold, A domain"/>
    <property type="match status" value="1"/>
</dbReference>
<gene>
    <name evidence="18" type="primary">ddl</name>
    <name evidence="23" type="ORF">HUE58_00385</name>
</gene>
<dbReference type="GO" id="GO:0008360">
    <property type="term" value="P:regulation of cell shape"/>
    <property type="evidence" value="ECO:0007669"/>
    <property type="project" value="UniProtKB-KW"/>
</dbReference>
<dbReference type="HAMAP" id="MF_00047">
    <property type="entry name" value="Dala_Dala_lig"/>
    <property type="match status" value="1"/>
</dbReference>
<evidence type="ECO:0000256" key="17">
    <source>
        <dbReference type="ARBA" id="ARBA00047614"/>
    </source>
</evidence>
<dbReference type="InterPro" id="IPR005905">
    <property type="entry name" value="D_ala_D_ala"/>
</dbReference>
<evidence type="ECO:0000256" key="19">
    <source>
        <dbReference type="PIRSR" id="PIRSR039102-1"/>
    </source>
</evidence>
<dbReference type="NCBIfam" id="NF002378">
    <property type="entry name" value="PRK01372.1"/>
    <property type="match status" value="1"/>
</dbReference>
<comment type="function">
    <text evidence="2 18">Cell wall formation.</text>
</comment>
<feature type="active site" evidence="19">
    <location>
        <position position="138"/>
    </location>
</feature>
<protein>
    <recommendedName>
        <fullName evidence="6 18">D-alanine--D-alanine ligase</fullName>
        <ecNumber evidence="6 18">6.3.2.4</ecNumber>
    </recommendedName>
    <alternativeName>
        <fullName evidence="18">D-Ala-D-Ala ligase</fullName>
    </alternativeName>
    <alternativeName>
        <fullName evidence="18">D-alanylalanine synthetase</fullName>
    </alternativeName>
</protein>
<keyword evidence="10 21" id="KW-0547">Nucleotide-binding</keyword>
<feature type="active site" evidence="19">
    <location>
        <position position="12"/>
    </location>
</feature>
<dbReference type="PROSITE" id="PS50975">
    <property type="entry name" value="ATP_GRASP"/>
    <property type="match status" value="1"/>
</dbReference>
<dbReference type="Pfam" id="PF07478">
    <property type="entry name" value="Dala_Dala_lig_C"/>
    <property type="match status" value="1"/>
</dbReference>
<feature type="binding site" evidence="20">
    <location>
        <position position="258"/>
    </location>
    <ligand>
        <name>Mg(2+)</name>
        <dbReference type="ChEBI" id="CHEBI:18420"/>
        <label>1</label>
    </ligand>
</feature>
<feature type="binding site" evidence="20">
    <location>
        <position position="258"/>
    </location>
    <ligand>
        <name>Mg(2+)</name>
        <dbReference type="ChEBI" id="CHEBI:18420"/>
        <label>2</label>
    </ligand>
</feature>
<dbReference type="Gene3D" id="3.40.50.20">
    <property type="match status" value="1"/>
</dbReference>
<dbReference type="KEGG" id="reo:HUE58_00385"/>
<dbReference type="SUPFAM" id="SSF56059">
    <property type="entry name" value="Glutathione synthetase ATP-binding domain-like"/>
    <property type="match status" value="1"/>
</dbReference>
<comment type="subcellular location">
    <subcellularLocation>
        <location evidence="3 18">Cytoplasm</location>
    </subcellularLocation>
</comment>
<evidence type="ECO:0000256" key="5">
    <source>
        <dbReference type="ARBA" id="ARBA00010871"/>
    </source>
</evidence>
<name>A0A6N0HMZ4_9GAMM</name>
<evidence type="ECO:0000256" key="21">
    <source>
        <dbReference type="PROSITE-ProRule" id="PRU00409"/>
    </source>
</evidence>
<dbReference type="SUPFAM" id="SSF52440">
    <property type="entry name" value="PreATP-grasp domain"/>
    <property type="match status" value="1"/>
</dbReference>
<dbReference type="GO" id="GO:0005524">
    <property type="term" value="F:ATP binding"/>
    <property type="evidence" value="ECO:0007669"/>
    <property type="project" value="UniProtKB-UniRule"/>
</dbReference>
<feature type="binding site" evidence="20">
    <location>
        <position position="245"/>
    </location>
    <ligand>
        <name>Mg(2+)</name>
        <dbReference type="ChEBI" id="CHEBI:18420"/>
        <label>1</label>
    </ligand>
</feature>
<dbReference type="PANTHER" id="PTHR23132:SF23">
    <property type="entry name" value="D-ALANINE--D-ALANINE LIGASE B"/>
    <property type="match status" value="1"/>
</dbReference>
<reference evidence="23 24" key="1">
    <citation type="submission" date="2020-05" db="EMBL/GenBank/DDBJ databases">
        <title>Horizontal transmission and recombination maintain forever young bacterial symbiont genomes.</title>
        <authorList>
            <person name="Russell S.L."/>
            <person name="Pepper-Tunick E."/>
            <person name="Svedberg J."/>
            <person name="Byrne A."/>
            <person name="Ruelas Castillo J."/>
            <person name="Vollmers C."/>
            <person name="Beinart R.A."/>
            <person name="Corbett-Detig R."/>
        </authorList>
    </citation>
    <scope>NUCLEOTIDE SEQUENCE [LARGE SCALE GENOMIC DNA]</scope>
    <source>
        <strain evidence="23">JDF_Ridge</strain>
    </source>
</reference>
<dbReference type="InterPro" id="IPR011127">
    <property type="entry name" value="Dala_Dala_lig_N"/>
</dbReference>
<evidence type="ECO:0000256" key="6">
    <source>
        <dbReference type="ARBA" id="ARBA00012216"/>
    </source>
</evidence>
<keyword evidence="7 18" id="KW-0963">Cytoplasm</keyword>
<evidence type="ECO:0000259" key="22">
    <source>
        <dbReference type="PROSITE" id="PS50975"/>
    </source>
</evidence>
<dbReference type="InterPro" id="IPR000291">
    <property type="entry name" value="D-Ala_lig_Van_CS"/>
</dbReference>
<comment type="pathway">
    <text evidence="4 18">Cell wall biogenesis; peptidoglycan biosynthesis.</text>
</comment>
<organism evidence="23 24">
    <name type="scientific">Candidatus Ruthia endofausta</name>
    <dbReference type="NCBI Taxonomy" id="2738852"/>
    <lineage>
        <taxon>Bacteria</taxon>
        <taxon>Pseudomonadati</taxon>
        <taxon>Pseudomonadota</taxon>
        <taxon>Gammaproteobacteria</taxon>
        <taxon>Candidatus Pseudothioglobaceae</taxon>
        <taxon>Candidatus Ruthturnera</taxon>
    </lineage>
</organism>
<evidence type="ECO:0000256" key="20">
    <source>
        <dbReference type="PIRSR" id="PIRSR039102-3"/>
    </source>
</evidence>
<evidence type="ECO:0000256" key="1">
    <source>
        <dbReference type="ARBA" id="ARBA00001936"/>
    </source>
</evidence>
<dbReference type="RefSeq" id="WP_174605130.1">
    <property type="nucleotide sequence ID" value="NZ_CP054490.1"/>
</dbReference>
<dbReference type="InterPro" id="IPR013815">
    <property type="entry name" value="ATP_grasp_subdomain_1"/>
</dbReference>
<dbReference type="EMBL" id="CP054490">
    <property type="protein sequence ID" value="QKQ23690.1"/>
    <property type="molecule type" value="Genomic_DNA"/>
</dbReference>
<comment type="catalytic activity">
    <reaction evidence="17 18">
        <text>2 D-alanine + ATP = D-alanyl-D-alanine + ADP + phosphate + H(+)</text>
        <dbReference type="Rhea" id="RHEA:11224"/>
        <dbReference type="ChEBI" id="CHEBI:15378"/>
        <dbReference type="ChEBI" id="CHEBI:30616"/>
        <dbReference type="ChEBI" id="CHEBI:43474"/>
        <dbReference type="ChEBI" id="CHEBI:57416"/>
        <dbReference type="ChEBI" id="CHEBI:57822"/>
        <dbReference type="ChEBI" id="CHEBI:456216"/>
        <dbReference type="EC" id="6.3.2.4"/>
    </reaction>
</comment>
<comment type="cofactor">
    <cofactor evidence="1">
        <name>Mn(2+)</name>
        <dbReference type="ChEBI" id="CHEBI:29035"/>
    </cofactor>
</comment>
<keyword evidence="14 18" id="KW-0573">Peptidoglycan synthesis</keyword>
<keyword evidence="11 21" id="KW-0067">ATP-binding</keyword>
<keyword evidence="8 18" id="KW-0436">Ligase</keyword>
<dbReference type="InterPro" id="IPR011095">
    <property type="entry name" value="Dala_Dala_lig_C"/>
</dbReference>
<dbReference type="PROSITE" id="PS00844">
    <property type="entry name" value="DALA_DALA_LIGASE_2"/>
    <property type="match status" value="1"/>
</dbReference>
<evidence type="ECO:0000256" key="18">
    <source>
        <dbReference type="HAMAP-Rule" id="MF_00047"/>
    </source>
</evidence>
<evidence type="ECO:0000256" key="7">
    <source>
        <dbReference type="ARBA" id="ARBA00022490"/>
    </source>
</evidence>
<keyword evidence="9 20" id="KW-0479">Metal-binding</keyword>
<proteinExistence type="inferred from homology"/>
<keyword evidence="15 20" id="KW-0464">Manganese</keyword>
<dbReference type="UniPathway" id="UPA00219"/>
<evidence type="ECO:0000256" key="15">
    <source>
        <dbReference type="ARBA" id="ARBA00023211"/>
    </source>
</evidence>
<comment type="similarity">
    <text evidence="5 18">Belongs to the D-alanine--D-alanine ligase family.</text>
</comment>
<evidence type="ECO:0000256" key="3">
    <source>
        <dbReference type="ARBA" id="ARBA00004496"/>
    </source>
</evidence>
<feature type="domain" description="ATP-grasp" evidence="22">
    <location>
        <begin position="98"/>
        <end position="291"/>
    </location>
</feature>
<dbReference type="GO" id="GO:0071555">
    <property type="term" value="P:cell wall organization"/>
    <property type="evidence" value="ECO:0007669"/>
    <property type="project" value="UniProtKB-KW"/>
</dbReference>
<keyword evidence="13 18" id="KW-0133">Cell shape</keyword>
<evidence type="ECO:0000256" key="4">
    <source>
        <dbReference type="ARBA" id="ARBA00004752"/>
    </source>
</evidence>